<keyword evidence="2" id="KW-1185">Reference proteome</keyword>
<organism evidence="1 2">
    <name type="scientific">Monilinia fructigena</name>
    <dbReference type="NCBI Taxonomy" id="38457"/>
    <lineage>
        <taxon>Eukaryota</taxon>
        <taxon>Fungi</taxon>
        <taxon>Dikarya</taxon>
        <taxon>Ascomycota</taxon>
        <taxon>Pezizomycotina</taxon>
        <taxon>Leotiomycetes</taxon>
        <taxon>Helotiales</taxon>
        <taxon>Sclerotiniaceae</taxon>
        <taxon>Monilinia</taxon>
    </lineage>
</organism>
<dbReference type="AlphaFoldDB" id="A0A395IL73"/>
<evidence type="ECO:0000313" key="1">
    <source>
        <dbReference type="EMBL" id="RAL61017.1"/>
    </source>
</evidence>
<sequence length="93" mass="10179">MDGTGTCSKIKYCVAHQTICPDCVVSCNVDYSFLRGSDDCPHCGWKHKDHKDNVKKRQIEEKKALKEASNAKVEEGKAKVAAQKAAAAAARKK</sequence>
<dbReference type="EMBL" id="QKRW01000035">
    <property type="protein sequence ID" value="RAL61017.1"/>
    <property type="molecule type" value="Genomic_DNA"/>
</dbReference>
<name>A0A395IL73_9HELO</name>
<evidence type="ECO:0000313" key="2">
    <source>
        <dbReference type="Proteomes" id="UP000249056"/>
    </source>
</evidence>
<dbReference type="Proteomes" id="UP000249056">
    <property type="component" value="Unassembled WGS sequence"/>
</dbReference>
<dbReference type="OrthoDB" id="3534477at2759"/>
<protein>
    <submittedName>
        <fullName evidence="1">Uncharacterized protein</fullName>
    </submittedName>
</protein>
<proteinExistence type="predicted"/>
<comment type="caution">
    <text evidence="1">The sequence shown here is derived from an EMBL/GenBank/DDBJ whole genome shotgun (WGS) entry which is preliminary data.</text>
</comment>
<gene>
    <name evidence="1" type="ORF">DID88_010113</name>
</gene>
<accession>A0A395IL73</accession>
<reference evidence="1 2" key="1">
    <citation type="submission" date="2018-06" db="EMBL/GenBank/DDBJ databases">
        <title>Genome Sequence of the Brown Rot Fungal Pathogen Monilinia fructigena.</title>
        <authorList>
            <person name="Landi L."/>
            <person name="De Miccolis Angelini R.M."/>
            <person name="Pollastro S."/>
            <person name="Abate D."/>
            <person name="Faretra F."/>
            <person name="Romanazzi G."/>
        </authorList>
    </citation>
    <scope>NUCLEOTIDE SEQUENCE [LARGE SCALE GENOMIC DNA]</scope>
    <source>
        <strain evidence="1 2">Mfrg269</strain>
    </source>
</reference>